<dbReference type="EMBL" id="JAHMHQ010000001">
    <property type="protein sequence ID" value="KAK1655934.1"/>
    <property type="molecule type" value="Genomic_DNA"/>
</dbReference>
<dbReference type="RefSeq" id="XP_060451978.1">
    <property type="nucleotide sequence ID" value="XM_060589309.1"/>
</dbReference>
<evidence type="ECO:0000313" key="10">
    <source>
        <dbReference type="EMBL" id="KAK1655934.1"/>
    </source>
</evidence>
<dbReference type="InterPro" id="IPR036259">
    <property type="entry name" value="MFS_trans_sf"/>
</dbReference>
<feature type="transmembrane region" description="Helical" evidence="8">
    <location>
        <begin position="288"/>
        <end position="313"/>
    </location>
</feature>
<comment type="caution">
    <text evidence="10">The sequence shown here is derived from an EMBL/GenBank/DDBJ whole genome shotgun (WGS) entry which is preliminary data.</text>
</comment>
<sequence>MKQGHTDKEIGDNAIAPAPSNVAYEHQEEDKSINAYADAQAIYVDDKTSRKLFWTVNRRILACMLGTYFCQSLDKGTLGFASIMNIKQDANLVGQQFSWLGTILYMGVLVGEYPTNLLLQKLPVAKYLAANVFCWGIVIACSAAAKNFTALMIVRFLLGVFESCVQPAFIIMTSMWYTKREQSILTSLWYCMSGVQLMIGGIIAWGASHYNGHDIKSWQLLFLVLGVATCTWGLFIGWWLPDSPMAAKCFNEDQKRLMIERVRANETGIQNKTYKRYQMIETLTDPVIWCYVMLQVTSTLIIGGLGVFSNLIISSFGFTYLQTQLLNIAQGAVTIFVMIGSATLATWSRQTAWVMHGCTIPAIIGTAIIYSIPPNASNRIGLLLAFYCTQFYLAEGNLIFSLISRNVAGQTKKSTTLAMTFIGWAAGNMTAPQIFQAADAPRYRKGFTAHFCLYVLFNLFLVLLRFLLVRRNMTKRKAAAAADPANLAAEEVEQDVGKGGAAGANDEKIEHSNAFADMTDKENPDFRYDF</sequence>
<feature type="transmembrane region" description="Helical" evidence="8">
    <location>
        <begin position="325"/>
        <end position="345"/>
    </location>
</feature>
<evidence type="ECO:0000313" key="11">
    <source>
        <dbReference type="Proteomes" id="UP001243989"/>
    </source>
</evidence>
<dbReference type="FunFam" id="1.20.1250.20:FF:000064">
    <property type="entry name" value="MFS allantoate transporter"/>
    <property type="match status" value="1"/>
</dbReference>
<organism evidence="10 11">
    <name type="scientific">Colletotrichum phormii</name>
    <dbReference type="NCBI Taxonomy" id="359342"/>
    <lineage>
        <taxon>Eukaryota</taxon>
        <taxon>Fungi</taxon>
        <taxon>Dikarya</taxon>
        <taxon>Ascomycota</taxon>
        <taxon>Pezizomycotina</taxon>
        <taxon>Sordariomycetes</taxon>
        <taxon>Hypocreomycetidae</taxon>
        <taxon>Glomerellales</taxon>
        <taxon>Glomerellaceae</taxon>
        <taxon>Colletotrichum</taxon>
        <taxon>Colletotrichum acutatum species complex</taxon>
    </lineage>
</organism>
<dbReference type="PANTHER" id="PTHR43791:SF63">
    <property type="entry name" value="HIGH AFFINITY CYSTEINE TRANSPORTER"/>
    <property type="match status" value="1"/>
</dbReference>
<feature type="transmembrane region" description="Helical" evidence="8">
    <location>
        <begin position="352"/>
        <end position="372"/>
    </location>
</feature>
<feature type="transmembrane region" description="Helical" evidence="8">
    <location>
        <begin position="220"/>
        <end position="240"/>
    </location>
</feature>
<feature type="transmembrane region" description="Helical" evidence="8">
    <location>
        <begin position="384"/>
        <end position="403"/>
    </location>
</feature>
<evidence type="ECO:0000259" key="9">
    <source>
        <dbReference type="PROSITE" id="PS50850"/>
    </source>
</evidence>
<evidence type="ECO:0000256" key="1">
    <source>
        <dbReference type="ARBA" id="ARBA00004141"/>
    </source>
</evidence>
<dbReference type="InterPro" id="IPR011701">
    <property type="entry name" value="MFS"/>
</dbReference>
<comment type="subcellular location">
    <subcellularLocation>
        <location evidence="1">Membrane</location>
        <topology evidence="1">Multi-pass membrane protein</topology>
    </subcellularLocation>
</comment>
<evidence type="ECO:0000256" key="8">
    <source>
        <dbReference type="SAM" id="Phobius"/>
    </source>
</evidence>
<reference evidence="10" key="1">
    <citation type="submission" date="2021-06" db="EMBL/GenBank/DDBJ databases">
        <title>Comparative genomics, transcriptomics and evolutionary studies reveal genomic signatures of adaptation to plant cell wall in hemibiotrophic fungi.</title>
        <authorList>
            <consortium name="DOE Joint Genome Institute"/>
            <person name="Baroncelli R."/>
            <person name="Diaz J.F."/>
            <person name="Benocci T."/>
            <person name="Peng M."/>
            <person name="Battaglia E."/>
            <person name="Haridas S."/>
            <person name="Andreopoulos W."/>
            <person name="Labutti K."/>
            <person name="Pangilinan J."/>
            <person name="Floch G.L."/>
            <person name="Makela M.R."/>
            <person name="Henrissat B."/>
            <person name="Grigoriev I.V."/>
            <person name="Crouch J.A."/>
            <person name="De Vries R.P."/>
            <person name="Sukno S.A."/>
            <person name="Thon M.R."/>
        </authorList>
    </citation>
    <scope>NUCLEOTIDE SEQUENCE</scope>
    <source>
        <strain evidence="10">CBS 102054</strain>
    </source>
</reference>
<keyword evidence="11" id="KW-1185">Reference proteome</keyword>
<evidence type="ECO:0000256" key="2">
    <source>
        <dbReference type="ARBA" id="ARBA00022448"/>
    </source>
</evidence>
<proteinExistence type="inferred from homology"/>
<evidence type="ECO:0000256" key="3">
    <source>
        <dbReference type="ARBA" id="ARBA00022692"/>
    </source>
</evidence>
<name>A0AAJ0A4H7_9PEZI</name>
<dbReference type="Pfam" id="PF07690">
    <property type="entry name" value="MFS_1"/>
    <property type="match status" value="1"/>
</dbReference>
<comment type="similarity">
    <text evidence="6">Belongs to the major facilitator superfamily. Allantoate permease family.</text>
</comment>
<dbReference type="GeneID" id="85474171"/>
<feature type="region of interest" description="Disordered" evidence="7">
    <location>
        <begin position="496"/>
        <end position="530"/>
    </location>
</feature>
<evidence type="ECO:0000256" key="4">
    <source>
        <dbReference type="ARBA" id="ARBA00022989"/>
    </source>
</evidence>
<dbReference type="GO" id="GO:0033229">
    <property type="term" value="F:cysteine transmembrane transporter activity"/>
    <property type="evidence" value="ECO:0007669"/>
    <property type="project" value="TreeGrafter"/>
</dbReference>
<feature type="compositionally biased region" description="Basic and acidic residues" evidence="7">
    <location>
        <begin position="518"/>
        <end position="530"/>
    </location>
</feature>
<keyword evidence="2" id="KW-0813">Transport</keyword>
<gene>
    <name evidence="10" type="ORF">BDP81DRAFT_413826</name>
</gene>
<dbReference type="GO" id="GO:0016020">
    <property type="term" value="C:membrane"/>
    <property type="evidence" value="ECO:0007669"/>
    <property type="project" value="UniProtKB-SubCell"/>
</dbReference>
<dbReference type="InterPro" id="IPR020846">
    <property type="entry name" value="MFS_dom"/>
</dbReference>
<dbReference type="PANTHER" id="PTHR43791">
    <property type="entry name" value="PERMEASE-RELATED"/>
    <property type="match status" value="1"/>
</dbReference>
<evidence type="ECO:0000256" key="7">
    <source>
        <dbReference type="SAM" id="MobiDB-lite"/>
    </source>
</evidence>
<dbReference type="SUPFAM" id="SSF103473">
    <property type="entry name" value="MFS general substrate transporter"/>
    <property type="match status" value="1"/>
</dbReference>
<accession>A0AAJ0A4H7</accession>
<keyword evidence="3 8" id="KW-0812">Transmembrane</keyword>
<dbReference type="AlphaFoldDB" id="A0AAJ0A4H7"/>
<dbReference type="Proteomes" id="UP001243989">
    <property type="component" value="Unassembled WGS sequence"/>
</dbReference>
<feature type="transmembrane region" description="Helical" evidence="8">
    <location>
        <begin position="127"/>
        <end position="145"/>
    </location>
</feature>
<evidence type="ECO:0000256" key="5">
    <source>
        <dbReference type="ARBA" id="ARBA00023136"/>
    </source>
</evidence>
<feature type="domain" description="Major facilitator superfamily (MFS) profile" evidence="9">
    <location>
        <begin position="60"/>
        <end position="473"/>
    </location>
</feature>
<keyword evidence="5 8" id="KW-0472">Membrane</keyword>
<protein>
    <submittedName>
        <fullName evidence="10">Major facilitator superfamily domain-containing protein</fullName>
    </submittedName>
</protein>
<dbReference type="PROSITE" id="PS50850">
    <property type="entry name" value="MFS"/>
    <property type="match status" value="1"/>
</dbReference>
<feature type="transmembrane region" description="Helical" evidence="8">
    <location>
        <begin position="97"/>
        <end position="115"/>
    </location>
</feature>
<dbReference type="Gene3D" id="1.20.1250.20">
    <property type="entry name" value="MFS general substrate transporter like domains"/>
    <property type="match status" value="1"/>
</dbReference>
<keyword evidence="4 8" id="KW-1133">Transmembrane helix</keyword>
<evidence type="ECO:0000256" key="6">
    <source>
        <dbReference type="ARBA" id="ARBA00037968"/>
    </source>
</evidence>
<feature type="transmembrane region" description="Helical" evidence="8">
    <location>
        <begin position="188"/>
        <end position="208"/>
    </location>
</feature>
<feature type="transmembrane region" description="Helical" evidence="8">
    <location>
        <begin position="447"/>
        <end position="468"/>
    </location>
</feature>